<sequence>MNTVLHRANTRGYADHDWLKTYHTFSFAAYRNPERDHFGTLRVLNDDLITPGTGFRRHPHQNMEIISIPLSGTLEHTDNMGNITVIREGEIQIMSAGTGVYHSEYNKSRKEPASFLQIWIEPDLKNADPRYDQISLKHNRSFTHMEPVISPEKNGKGLWIHQKAWLTLCEPVTGQSYTYNLHDKGNGVYLFVIEGEIRTGDKVLYRRDGMGIWNTGKFTVTSRYETKLLLIEVPMK</sequence>
<keyword evidence="2" id="KW-0408">Iron</keyword>
<dbReference type="InterPro" id="IPR041602">
    <property type="entry name" value="Quercetinase_C"/>
</dbReference>
<feature type="domain" description="Quercetin 2,3-dioxygenase C-terminal cupin" evidence="5">
    <location>
        <begin position="148"/>
        <end position="233"/>
    </location>
</feature>
<evidence type="ECO:0000313" key="6">
    <source>
        <dbReference type="EMBL" id="RLC36199.1"/>
    </source>
</evidence>
<evidence type="ECO:0000256" key="2">
    <source>
        <dbReference type="PIRSR" id="PIRSR006232-1"/>
    </source>
</evidence>
<feature type="binding site" evidence="2">
    <location>
        <position position="58"/>
    </location>
    <ligand>
        <name>Fe cation</name>
        <dbReference type="ChEBI" id="CHEBI:24875"/>
    </ligand>
</feature>
<evidence type="ECO:0000256" key="3">
    <source>
        <dbReference type="RuleBase" id="RU003457"/>
    </source>
</evidence>
<dbReference type="InterPro" id="IPR014710">
    <property type="entry name" value="RmlC-like_jellyroll"/>
</dbReference>
<feature type="binding site" evidence="2">
    <location>
        <position position="102"/>
    </location>
    <ligand>
        <name>Fe cation</name>
        <dbReference type="ChEBI" id="CHEBI:24875"/>
    </ligand>
</feature>
<dbReference type="CDD" id="cd02910">
    <property type="entry name" value="cupin_Yhhw_N"/>
    <property type="match status" value="1"/>
</dbReference>
<comment type="similarity">
    <text evidence="1 3">Belongs to the pirin family.</text>
</comment>
<dbReference type="InterPro" id="IPR012093">
    <property type="entry name" value="Pirin"/>
</dbReference>
<feature type="binding site" evidence="2">
    <location>
        <position position="60"/>
    </location>
    <ligand>
        <name>Fe cation</name>
        <dbReference type="ChEBI" id="CHEBI:24875"/>
    </ligand>
</feature>
<dbReference type="Gene3D" id="2.60.120.10">
    <property type="entry name" value="Jelly Rolls"/>
    <property type="match status" value="2"/>
</dbReference>
<dbReference type="EMBL" id="QMNG01000075">
    <property type="protein sequence ID" value="RLC36199.1"/>
    <property type="molecule type" value="Genomic_DNA"/>
</dbReference>
<name>A0A420ZBB3_UNCK3</name>
<dbReference type="PANTHER" id="PTHR43212">
    <property type="entry name" value="QUERCETIN 2,3-DIOXYGENASE"/>
    <property type="match status" value="1"/>
</dbReference>
<dbReference type="InterPro" id="IPR011051">
    <property type="entry name" value="RmlC_Cupin_sf"/>
</dbReference>
<reference evidence="6 7" key="1">
    <citation type="submission" date="2018-06" db="EMBL/GenBank/DDBJ databases">
        <title>Extensive metabolic versatility and redundancy in microbially diverse, dynamic hydrothermal sediments.</title>
        <authorList>
            <person name="Dombrowski N."/>
            <person name="Teske A."/>
            <person name="Baker B.J."/>
        </authorList>
    </citation>
    <scope>NUCLEOTIDE SEQUENCE [LARGE SCALE GENOMIC DNA]</scope>
    <source>
        <strain evidence="6">B79_G16</strain>
    </source>
</reference>
<protein>
    <submittedName>
        <fullName evidence="6">Pirin family protein</fullName>
    </submittedName>
</protein>
<gene>
    <name evidence="6" type="ORF">DRH29_05055</name>
</gene>
<dbReference type="Pfam" id="PF02678">
    <property type="entry name" value="Pirin"/>
    <property type="match status" value="1"/>
</dbReference>
<evidence type="ECO:0000313" key="7">
    <source>
        <dbReference type="Proteomes" id="UP000281261"/>
    </source>
</evidence>
<comment type="cofactor">
    <cofactor evidence="2">
        <name>Fe cation</name>
        <dbReference type="ChEBI" id="CHEBI:24875"/>
    </cofactor>
    <text evidence="2">Binds 1 Fe cation per subunit.</text>
</comment>
<evidence type="ECO:0000259" key="5">
    <source>
        <dbReference type="Pfam" id="PF17954"/>
    </source>
</evidence>
<dbReference type="PIRSF" id="PIRSF006232">
    <property type="entry name" value="Pirin"/>
    <property type="match status" value="1"/>
</dbReference>
<accession>A0A420ZBB3</accession>
<dbReference type="InterPro" id="IPR003829">
    <property type="entry name" value="Pirin_N_dom"/>
</dbReference>
<keyword evidence="2" id="KW-0479">Metal-binding</keyword>
<dbReference type="GO" id="GO:0046872">
    <property type="term" value="F:metal ion binding"/>
    <property type="evidence" value="ECO:0007669"/>
    <property type="project" value="UniProtKB-KW"/>
</dbReference>
<dbReference type="Pfam" id="PF17954">
    <property type="entry name" value="Pirin_C_2"/>
    <property type="match status" value="1"/>
</dbReference>
<dbReference type="SUPFAM" id="SSF51182">
    <property type="entry name" value="RmlC-like cupins"/>
    <property type="match status" value="1"/>
</dbReference>
<feature type="domain" description="Pirin N-terminal" evidence="4">
    <location>
        <begin position="12"/>
        <end position="120"/>
    </location>
</feature>
<proteinExistence type="inferred from homology"/>
<evidence type="ECO:0000256" key="1">
    <source>
        <dbReference type="ARBA" id="ARBA00008416"/>
    </source>
</evidence>
<dbReference type="AlphaFoldDB" id="A0A420ZBB3"/>
<comment type="caution">
    <text evidence="6">The sequence shown here is derived from an EMBL/GenBank/DDBJ whole genome shotgun (WGS) entry which is preliminary data.</text>
</comment>
<dbReference type="Proteomes" id="UP000281261">
    <property type="component" value="Unassembled WGS sequence"/>
</dbReference>
<organism evidence="6 7">
    <name type="scientific">candidate division Kazan bacterium</name>
    <dbReference type="NCBI Taxonomy" id="2202143"/>
    <lineage>
        <taxon>Bacteria</taxon>
        <taxon>Bacteria division Kazan-3B-28</taxon>
    </lineage>
</organism>
<dbReference type="PANTHER" id="PTHR43212:SF3">
    <property type="entry name" value="QUERCETIN 2,3-DIOXYGENASE"/>
    <property type="match status" value="1"/>
</dbReference>
<feature type="binding site" evidence="2">
    <location>
        <position position="104"/>
    </location>
    <ligand>
        <name>Fe cation</name>
        <dbReference type="ChEBI" id="CHEBI:24875"/>
    </ligand>
</feature>
<evidence type="ECO:0000259" key="4">
    <source>
        <dbReference type="Pfam" id="PF02678"/>
    </source>
</evidence>